<feature type="compositionally biased region" description="Low complexity" evidence="1">
    <location>
        <begin position="29"/>
        <end position="45"/>
    </location>
</feature>
<feature type="region of interest" description="Disordered" evidence="1">
    <location>
        <begin position="150"/>
        <end position="180"/>
    </location>
</feature>
<accession>A0A915I8K7</accession>
<feature type="compositionally biased region" description="Basic and acidic residues" evidence="1">
    <location>
        <begin position="68"/>
        <end position="83"/>
    </location>
</feature>
<keyword evidence="2" id="KW-1185">Reference proteome</keyword>
<feature type="region of interest" description="Disordered" evidence="1">
    <location>
        <begin position="1"/>
        <end position="83"/>
    </location>
</feature>
<proteinExistence type="predicted"/>
<evidence type="ECO:0000256" key="1">
    <source>
        <dbReference type="SAM" id="MobiDB-lite"/>
    </source>
</evidence>
<organism evidence="2 3">
    <name type="scientific">Romanomermis culicivorax</name>
    <name type="common">Nematode worm</name>
    <dbReference type="NCBI Taxonomy" id="13658"/>
    <lineage>
        <taxon>Eukaryota</taxon>
        <taxon>Metazoa</taxon>
        <taxon>Ecdysozoa</taxon>
        <taxon>Nematoda</taxon>
        <taxon>Enoplea</taxon>
        <taxon>Dorylaimia</taxon>
        <taxon>Mermithida</taxon>
        <taxon>Mermithoidea</taxon>
        <taxon>Mermithidae</taxon>
        <taxon>Romanomermis</taxon>
    </lineage>
</organism>
<dbReference type="WBParaSite" id="nRc.2.0.1.t10499-RA">
    <property type="protein sequence ID" value="nRc.2.0.1.t10499-RA"/>
    <property type="gene ID" value="nRc.2.0.1.g10499"/>
</dbReference>
<name>A0A915I8K7_ROMCU</name>
<reference evidence="3" key="1">
    <citation type="submission" date="2022-11" db="UniProtKB">
        <authorList>
            <consortium name="WormBaseParasite"/>
        </authorList>
    </citation>
    <scope>IDENTIFICATION</scope>
</reference>
<evidence type="ECO:0000313" key="3">
    <source>
        <dbReference type="WBParaSite" id="nRc.2.0.1.t10499-RA"/>
    </source>
</evidence>
<dbReference type="AlphaFoldDB" id="A0A915I8K7"/>
<evidence type="ECO:0000313" key="2">
    <source>
        <dbReference type="Proteomes" id="UP000887565"/>
    </source>
</evidence>
<protein>
    <submittedName>
        <fullName evidence="3">Uncharacterized protein</fullName>
    </submittedName>
</protein>
<sequence length="221" mass="24527">MAESVIPPPKRRPRIAKSSAVPSPQLQDGAGAMEQAAPAPEQSQAFKIYTETAIRNVQKPPQPQQTQRDVERKRNVIEGKDGVHVENVTVQKTNSKKMAAAELPHLVEESVIKPPSKNKISEHSRKKSALFKVYSETFMNKAAEHAPKIFPKSTRKGDSSKILSIPNPMTPPPPPATIRKSVMRSEPVPAGLMDYQTFFVVKENAMKASMRRSVQKKVTEK</sequence>
<dbReference type="Proteomes" id="UP000887565">
    <property type="component" value="Unplaced"/>
</dbReference>